<accession>A0A7S1WNY6</accession>
<dbReference type="AlphaFoldDB" id="A0A7S1WNY6"/>
<gene>
    <name evidence="1" type="ORF">ACAT0790_LOCUS56075</name>
</gene>
<name>A0A7S1WNY6_ALECA</name>
<reference evidence="1" key="1">
    <citation type="submission" date="2021-01" db="EMBL/GenBank/DDBJ databases">
        <authorList>
            <person name="Corre E."/>
            <person name="Pelletier E."/>
            <person name="Niang G."/>
            <person name="Scheremetjew M."/>
            <person name="Finn R."/>
            <person name="Kale V."/>
            <person name="Holt S."/>
            <person name="Cochrane G."/>
            <person name="Meng A."/>
            <person name="Brown T."/>
            <person name="Cohen L."/>
        </authorList>
    </citation>
    <scope>NUCLEOTIDE SEQUENCE</scope>
    <source>
        <strain evidence="1">OF101</strain>
    </source>
</reference>
<evidence type="ECO:0000313" key="1">
    <source>
        <dbReference type="EMBL" id="CAD9179303.1"/>
    </source>
</evidence>
<protein>
    <submittedName>
        <fullName evidence="1">Uncharacterized protein</fullName>
    </submittedName>
</protein>
<sequence>MAPAAGAHLRAEAEAADGLPCTPQTRMHLPIGRSVTGDTVWSPPFYFTSGTPQPIGRHDVTQAKICGPGHFWFSPMSCDHITYRPDDFLVKTSEVTGECKVVDLPTVEVAGLACALIEC</sequence>
<dbReference type="EMBL" id="HBGE01094230">
    <property type="protein sequence ID" value="CAD9179303.1"/>
    <property type="molecule type" value="Transcribed_RNA"/>
</dbReference>
<organism evidence="1">
    <name type="scientific">Alexandrium catenella</name>
    <name type="common">Red tide dinoflagellate</name>
    <name type="synonym">Gonyaulax catenella</name>
    <dbReference type="NCBI Taxonomy" id="2925"/>
    <lineage>
        <taxon>Eukaryota</taxon>
        <taxon>Sar</taxon>
        <taxon>Alveolata</taxon>
        <taxon>Dinophyceae</taxon>
        <taxon>Gonyaulacales</taxon>
        <taxon>Pyrocystaceae</taxon>
        <taxon>Alexandrium</taxon>
    </lineage>
</organism>
<proteinExistence type="predicted"/>